<reference evidence="2 3" key="1">
    <citation type="submission" date="2024-04" db="EMBL/GenBank/DDBJ databases">
        <title>Phyllosticta paracitricarpa is synonymous to the EU quarantine fungus P. citricarpa based on phylogenomic analyses.</title>
        <authorList>
            <consortium name="Lawrence Berkeley National Laboratory"/>
            <person name="Van Ingen-Buijs V.A."/>
            <person name="Van Westerhoven A.C."/>
            <person name="Haridas S."/>
            <person name="Skiadas P."/>
            <person name="Martin F."/>
            <person name="Groenewald J.Z."/>
            <person name="Crous P.W."/>
            <person name="Seidl M.F."/>
        </authorList>
    </citation>
    <scope>NUCLEOTIDE SEQUENCE [LARGE SCALE GENOMIC DNA]</scope>
    <source>
        <strain evidence="2 3">CBS 123371</strain>
    </source>
</reference>
<name>A0ABR1KI80_9PEZI</name>
<organism evidence="2 3">
    <name type="scientific">Phyllosticta citriasiana</name>
    <dbReference type="NCBI Taxonomy" id="595635"/>
    <lineage>
        <taxon>Eukaryota</taxon>
        <taxon>Fungi</taxon>
        <taxon>Dikarya</taxon>
        <taxon>Ascomycota</taxon>
        <taxon>Pezizomycotina</taxon>
        <taxon>Dothideomycetes</taxon>
        <taxon>Dothideomycetes incertae sedis</taxon>
        <taxon>Botryosphaeriales</taxon>
        <taxon>Phyllostictaceae</taxon>
        <taxon>Phyllosticta</taxon>
    </lineage>
</organism>
<dbReference type="EMBL" id="JBBPHU010000007">
    <property type="protein sequence ID" value="KAK7515434.1"/>
    <property type="molecule type" value="Genomic_DNA"/>
</dbReference>
<keyword evidence="3" id="KW-1185">Reference proteome</keyword>
<feature type="compositionally biased region" description="Basic residues" evidence="1">
    <location>
        <begin position="114"/>
        <end position="125"/>
    </location>
</feature>
<sequence>MGMGLGMVRVVVMKRAALRGLVLGLSRRCRGRGVAVVFGDWVSAEALSSERRIRGSVEEMRGGTWAVVELLAPSLPPFTLSFFRQAQKKKEKKKHRRMLCSNTRKIDAHFPLHKGTHTHIPRTSRRPCDKPSIQPASNPASRTLTFLYRFNTSPSHPRLSLPQACAANSTYSSACHTISVVFVVHTGMRCEVRGITGTAHIHSCTHTYIQASKQASKQALRACGCCDGAIGGRS</sequence>
<accession>A0ABR1KI80</accession>
<evidence type="ECO:0000313" key="2">
    <source>
        <dbReference type="EMBL" id="KAK7515434.1"/>
    </source>
</evidence>
<proteinExistence type="predicted"/>
<protein>
    <submittedName>
        <fullName evidence="2">Uncharacterized protein</fullName>
    </submittedName>
</protein>
<gene>
    <name evidence="2" type="ORF">IWZ03DRAFT_202815</name>
</gene>
<feature type="region of interest" description="Disordered" evidence="1">
    <location>
        <begin position="114"/>
        <end position="137"/>
    </location>
</feature>
<comment type="caution">
    <text evidence="2">The sequence shown here is derived from an EMBL/GenBank/DDBJ whole genome shotgun (WGS) entry which is preliminary data.</text>
</comment>
<dbReference type="Proteomes" id="UP001363622">
    <property type="component" value="Unassembled WGS sequence"/>
</dbReference>
<evidence type="ECO:0000256" key="1">
    <source>
        <dbReference type="SAM" id="MobiDB-lite"/>
    </source>
</evidence>
<evidence type="ECO:0000313" key="3">
    <source>
        <dbReference type="Proteomes" id="UP001363622"/>
    </source>
</evidence>